<comment type="catalytic activity">
    <reaction evidence="16">
        <text>N(omega),N(omega)-dimethyl-L-arginine + pyruvate = 5-(3,3-dimethylguanidino)-2-oxopentanoate + L-alanine</text>
        <dbReference type="Rhea" id="RHEA:77303"/>
        <dbReference type="ChEBI" id="CHEBI:15361"/>
        <dbReference type="ChEBI" id="CHEBI:57972"/>
        <dbReference type="ChEBI" id="CHEBI:58326"/>
        <dbReference type="ChEBI" id="CHEBI:197301"/>
    </reaction>
</comment>
<dbReference type="InterPro" id="IPR015421">
    <property type="entry name" value="PyrdxlP-dep_Trfase_major"/>
</dbReference>
<evidence type="ECO:0000256" key="30">
    <source>
        <dbReference type="ARBA" id="ARBA00048264"/>
    </source>
</evidence>
<keyword evidence="6" id="KW-0032">Aminotransferase</keyword>
<dbReference type="EnsemblMetazoa" id="CJA43230.1">
    <property type="protein sequence ID" value="CJA43230.1"/>
    <property type="gene ID" value="WBGene00219078"/>
</dbReference>
<comment type="function">
    <text evidence="36">Multifunctional aminotransferase with a broad substrate specificity. Catalyzes the conversion of glyoxylate to glycine using alanine as the amino donor. Catalyzes metabolism of not L- but the D-isomer of D-beta-aminoisobutyric acid to generate 2-methyl-3-oxopropanoate and alanine. Catalyzes the transfer of the amino group from beta-alanine to pyruvate to yield L-alanine and 3-oxopropanoate. Can metabolize NG-monomethyl-L-arginine (NMMA), asymmetric NG,NG-dimethyl-L-arginine (ADMA) and symmetric NG,N'G-dimethyl-L-arginine (SDMA). ADMA is a potent inhibitor of nitric-oxide (NO) synthase, and this activity provides mechanism through which the kidney regulates blood pressure.</text>
</comment>
<evidence type="ECO:0000256" key="20">
    <source>
        <dbReference type="ARBA" id="ARBA00043751"/>
    </source>
</evidence>
<dbReference type="EC" id="2.6.1.40" evidence="10"/>
<dbReference type="Gene3D" id="3.90.1150.10">
    <property type="entry name" value="Aspartate Aminotransferase, domain 1"/>
    <property type="match status" value="1"/>
</dbReference>
<dbReference type="PANTHER" id="PTHR45688">
    <property type="match status" value="1"/>
</dbReference>
<evidence type="ECO:0000256" key="1">
    <source>
        <dbReference type="ARBA" id="ARBA00001933"/>
    </source>
</evidence>
<dbReference type="InterPro" id="IPR005814">
    <property type="entry name" value="Aminotrans_3"/>
</dbReference>
<keyword evidence="38" id="KW-1185">Reference proteome</keyword>
<dbReference type="PANTHER" id="PTHR45688:SF3">
    <property type="entry name" value="ALANINE--GLYOXYLATE AMINOTRANSFERASE 2, MITOCHONDRIAL"/>
    <property type="match status" value="1"/>
</dbReference>
<comment type="catalytic activity">
    <reaction evidence="32">
        <text>N(omega),N(omega)-dimethyl-L-arginine + 2-oxobutanoate = 5-(3,3-dimethylguanidino)-2-oxopentanoate + (2S)-2-aminobutanoate</text>
        <dbReference type="Rhea" id="RHEA:77351"/>
        <dbReference type="ChEBI" id="CHEBI:16763"/>
        <dbReference type="ChEBI" id="CHEBI:58326"/>
        <dbReference type="ChEBI" id="CHEBI:74359"/>
        <dbReference type="ChEBI" id="CHEBI:197301"/>
    </reaction>
</comment>
<evidence type="ECO:0000256" key="19">
    <source>
        <dbReference type="ARBA" id="ARBA00043749"/>
    </source>
</evidence>
<evidence type="ECO:0000256" key="35">
    <source>
        <dbReference type="ARBA" id="ARBA00049480"/>
    </source>
</evidence>
<evidence type="ECO:0000256" key="26">
    <source>
        <dbReference type="ARBA" id="ARBA00044055"/>
    </source>
</evidence>
<evidence type="ECO:0000256" key="11">
    <source>
        <dbReference type="ARBA" id="ARBA00039862"/>
    </source>
</evidence>
<comment type="similarity">
    <text evidence="3">Belongs to the class-III pyridoxal-phosphate-dependent aminotransferase family.</text>
</comment>
<comment type="cofactor">
    <cofactor evidence="1">
        <name>pyridoxal 5'-phosphate</name>
        <dbReference type="ChEBI" id="CHEBI:597326"/>
    </cofactor>
</comment>
<evidence type="ECO:0000256" key="25">
    <source>
        <dbReference type="ARBA" id="ARBA00043826"/>
    </source>
</evidence>
<dbReference type="Gene3D" id="3.40.640.10">
    <property type="entry name" value="Type I PLP-dependent aspartate aminotransferase-like (Major domain)"/>
    <property type="match status" value="1"/>
</dbReference>
<evidence type="ECO:0000256" key="5">
    <source>
        <dbReference type="ARBA" id="ARBA00013049"/>
    </source>
</evidence>
<dbReference type="GO" id="GO:0030170">
    <property type="term" value="F:pyridoxal phosphate binding"/>
    <property type="evidence" value="ECO:0007669"/>
    <property type="project" value="InterPro"/>
</dbReference>
<evidence type="ECO:0000256" key="32">
    <source>
        <dbReference type="ARBA" id="ARBA00048560"/>
    </source>
</evidence>
<evidence type="ECO:0000256" key="28">
    <source>
        <dbReference type="ARBA" id="ARBA00044258"/>
    </source>
</evidence>
<dbReference type="GO" id="GO:0019481">
    <property type="term" value="P:L-alanine catabolic process, by transamination"/>
    <property type="evidence" value="ECO:0007669"/>
    <property type="project" value="TreeGrafter"/>
</dbReference>
<comment type="subunit">
    <text evidence="4">Homotetramer.</text>
</comment>
<dbReference type="InterPro" id="IPR015422">
    <property type="entry name" value="PyrdxlP-dep_Trfase_small"/>
</dbReference>
<comment type="catalytic activity">
    <reaction evidence="21">
        <text>N(omega)-methyl-L-arginine + pyruvate = 5-(3-methylguanidino)-2-oxopentanoate + L-alanine</text>
        <dbReference type="Rhea" id="RHEA:77319"/>
        <dbReference type="ChEBI" id="CHEBI:15361"/>
        <dbReference type="ChEBI" id="CHEBI:57972"/>
        <dbReference type="ChEBI" id="CHEBI:114953"/>
        <dbReference type="ChEBI" id="CHEBI:197314"/>
    </reaction>
</comment>
<comment type="catalytic activity">
    <reaction evidence="29">
        <text>N(omega),N(omega)-dimethyl-L-arginine + glyoxylate = 5-(3,3-dimethylguanidino)-2-oxopentanoate + glycine</text>
        <dbReference type="Rhea" id="RHEA:77311"/>
        <dbReference type="ChEBI" id="CHEBI:36655"/>
        <dbReference type="ChEBI" id="CHEBI:57305"/>
        <dbReference type="ChEBI" id="CHEBI:58326"/>
        <dbReference type="ChEBI" id="CHEBI:197301"/>
    </reaction>
</comment>
<comment type="subcellular location">
    <subcellularLocation>
        <location evidence="2">Mitochondrion</location>
    </subcellularLocation>
</comment>
<reference evidence="38" key="1">
    <citation type="submission" date="2010-08" db="EMBL/GenBank/DDBJ databases">
        <authorList>
            <consortium name="Caenorhabditis japonica Sequencing Consortium"/>
            <person name="Wilson R.K."/>
        </authorList>
    </citation>
    <scope>NUCLEOTIDE SEQUENCE [LARGE SCALE GENOMIC DNA]</scope>
    <source>
        <strain evidence="38">DF5081</strain>
    </source>
</reference>
<evidence type="ECO:0000256" key="29">
    <source>
        <dbReference type="ARBA" id="ARBA00047892"/>
    </source>
</evidence>
<keyword evidence="8" id="KW-0663">Pyridoxal phosphate</keyword>
<evidence type="ECO:0000256" key="24">
    <source>
        <dbReference type="ARBA" id="ARBA00043825"/>
    </source>
</evidence>
<reference evidence="37" key="2">
    <citation type="submission" date="2022-06" db="UniProtKB">
        <authorList>
            <consortium name="EnsemblMetazoa"/>
        </authorList>
    </citation>
    <scope>IDENTIFICATION</scope>
    <source>
        <strain evidence="37">DF5081</strain>
    </source>
</reference>
<comment type="catalytic activity">
    <reaction evidence="34">
        <text>oxaloacetate + L-alanine = L-aspartate + pyruvate</text>
        <dbReference type="Rhea" id="RHEA:77347"/>
        <dbReference type="ChEBI" id="CHEBI:15361"/>
        <dbReference type="ChEBI" id="CHEBI:16452"/>
        <dbReference type="ChEBI" id="CHEBI:29991"/>
        <dbReference type="ChEBI" id="CHEBI:57972"/>
    </reaction>
</comment>
<organism evidence="37 38">
    <name type="scientific">Caenorhabditis japonica</name>
    <dbReference type="NCBI Taxonomy" id="281687"/>
    <lineage>
        <taxon>Eukaryota</taxon>
        <taxon>Metazoa</taxon>
        <taxon>Ecdysozoa</taxon>
        <taxon>Nematoda</taxon>
        <taxon>Chromadorea</taxon>
        <taxon>Rhabditida</taxon>
        <taxon>Rhabditina</taxon>
        <taxon>Rhabditomorpha</taxon>
        <taxon>Rhabditoidea</taxon>
        <taxon>Rhabditidae</taxon>
        <taxon>Peloderinae</taxon>
        <taxon>Caenorhabditis</taxon>
    </lineage>
</organism>
<dbReference type="GO" id="GO:0016223">
    <property type="term" value="F:beta-alanine:pyruvate transaminase activity"/>
    <property type="evidence" value="ECO:0007669"/>
    <property type="project" value="UniProtKB-EC"/>
</dbReference>
<dbReference type="GO" id="GO:0009436">
    <property type="term" value="P:glyoxylate catabolic process"/>
    <property type="evidence" value="ECO:0007669"/>
    <property type="project" value="TreeGrafter"/>
</dbReference>
<dbReference type="SUPFAM" id="SSF53383">
    <property type="entry name" value="PLP-dependent transferases"/>
    <property type="match status" value="1"/>
</dbReference>
<comment type="catalytic activity">
    <reaction evidence="25">
        <text>2-oxopentanoate + N(omega),N(omega)-dimethyl-L-arginine = 5-(3,3-dimethylguanidino)-2-oxopentanoate + L-2-aminopentanoate</text>
        <dbReference type="Rhea" id="RHEA:77359"/>
        <dbReference type="ChEBI" id="CHEBI:28644"/>
        <dbReference type="ChEBI" id="CHEBI:58326"/>
        <dbReference type="ChEBI" id="CHEBI:58441"/>
        <dbReference type="ChEBI" id="CHEBI:197301"/>
    </reaction>
</comment>
<evidence type="ECO:0000256" key="18">
    <source>
        <dbReference type="ARBA" id="ARBA00043726"/>
    </source>
</evidence>
<evidence type="ECO:0000256" key="4">
    <source>
        <dbReference type="ARBA" id="ARBA00011881"/>
    </source>
</evidence>
<evidence type="ECO:0000256" key="16">
    <source>
        <dbReference type="ARBA" id="ARBA00043669"/>
    </source>
</evidence>
<keyword evidence="7" id="KW-0808">Transferase</keyword>
<evidence type="ECO:0000256" key="6">
    <source>
        <dbReference type="ARBA" id="ARBA00022576"/>
    </source>
</evidence>
<dbReference type="EC" id="2.6.1.18" evidence="26"/>
<proteinExistence type="inferred from homology"/>
<evidence type="ECO:0000256" key="13">
    <source>
        <dbReference type="ARBA" id="ARBA00041845"/>
    </source>
</evidence>
<evidence type="ECO:0000256" key="23">
    <source>
        <dbReference type="ARBA" id="ARBA00043798"/>
    </source>
</evidence>
<evidence type="ECO:0000256" key="3">
    <source>
        <dbReference type="ARBA" id="ARBA00008954"/>
    </source>
</evidence>
<dbReference type="AlphaFoldDB" id="A0A8R1IU07"/>
<evidence type="ECO:0000256" key="34">
    <source>
        <dbReference type="ARBA" id="ARBA00048916"/>
    </source>
</evidence>
<evidence type="ECO:0000313" key="38">
    <source>
        <dbReference type="Proteomes" id="UP000005237"/>
    </source>
</evidence>
<evidence type="ECO:0000256" key="31">
    <source>
        <dbReference type="ARBA" id="ARBA00048500"/>
    </source>
</evidence>
<evidence type="ECO:0000256" key="17">
    <source>
        <dbReference type="ARBA" id="ARBA00043679"/>
    </source>
</evidence>
<dbReference type="GO" id="GO:0008453">
    <property type="term" value="F:alanine-glyoxylate transaminase activity"/>
    <property type="evidence" value="ECO:0007669"/>
    <property type="project" value="UniProtKB-EC"/>
</dbReference>
<comment type="catalytic activity">
    <reaction evidence="18">
        <text>(R)-3-amino-2-methylpropanoate + pyruvate = 2-methyl-3-oxopropanoate + L-alanine</text>
        <dbReference type="Rhea" id="RHEA:18393"/>
        <dbReference type="ChEBI" id="CHEBI:15361"/>
        <dbReference type="ChEBI" id="CHEBI:57700"/>
        <dbReference type="ChEBI" id="CHEBI:57731"/>
        <dbReference type="ChEBI" id="CHEBI:57972"/>
        <dbReference type="EC" id="2.6.1.40"/>
    </reaction>
    <physiologicalReaction direction="left-to-right" evidence="18">
        <dbReference type="Rhea" id="RHEA:18394"/>
    </physiologicalReaction>
</comment>
<dbReference type="Pfam" id="PF00202">
    <property type="entry name" value="Aminotran_3"/>
    <property type="match status" value="1"/>
</dbReference>
<evidence type="ECO:0000256" key="8">
    <source>
        <dbReference type="ARBA" id="ARBA00022898"/>
    </source>
</evidence>
<protein>
    <recommendedName>
        <fullName evidence="11">Alanine--glyoxylate aminotransferase 2, mitochondrial</fullName>
        <ecNumber evidence="26">2.6.1.18</ecNumber>
        <ecNumber evidence="10">2.6.1.40</ecNumber>
        <ecNumber evidence="5">2.6.1.44</ecNumber>
    </recommendedName>
    <alternativeName>
        <fullName evidence="12">(R)-3-amino-2-methylpropionate--pyruvate transaminase</fullName>
    </alternativeName>
    <alternativeName>
        <fullName evidence="14">Beta-ALAAT II</fullName>
    </alternativeName>
    <alternativeName>
        <fullName evidence="15">Beta-alanine-pyruvate aminotransferase</fullName>
    </alternativeName>
    <alternativeName>
        <fullName evidence="28">D-3-aminoisobutyrate-pyruvate aminotransferase</fullName>
    </alternativeName>
    <alternativeName>
        <fullName evidence="13">D-AIBAT</fullName>
    </alternativeName>
    <alternativeName>
        <fullName evidence="27">D-beta-aminoisobutyrate-pyruvate aminotransferase</fullName>
    </alternativeName>
</protein>
<comment type="catalytic activity">
    <reaction evidence="17">
        <text>(2S)-2-aminobutanoate + glyoxylate = 2-oxobutanoate + glycine</text>
        <dbReference type="Rhea" id="RHEA:77339"/>
        <dbReference type="ChEBI" id="CHEBI:16763"/>
        <dbReference type="ChEBI" id="CHEBI:36655"/>
        <dbReference type="ChEBI" id="CHEBI:57305"/>
        <dbReference type="ChEBI" id="CHEBI:74359"/>
    </reaction>
</comment>
<dbReference type="Proteomes" id="UP000005237">
    <property type="component" value="Unassembled WGS sequence"/>
</dbReference>
<evidence type="ECO:0000256" key="14">
    <source>
        <dbReference type="ARBA" id="ARBA00042611"/>
    </source>
</evidence>
<evidence type="ECO:0000256" key="21">
    <source>
        <dbReference type="ARBA" id="ARBA00043758"/>
    </source>
</evidence>
<evidence type="ECO:0000256" key="2">
    <source>
        <dbReference type="ARBA" id="ARBA00004173"/>
    </source>
</evidence>
<evidence type="ECO:0000256" key="15">
    <source>
        <dbReference type="ARBA" id="ARBA00042669"/>
    </source>
</evidence>
<evidence type="ECO:0000256" key="33">
    <source>
        <dbReference type="ARBA" id="ARBA00048760"/>
    </source>
</evidence>
<comment type="catalytic activity">
    <reaction evidence="35">
        <text>N(omega),N('omega)-dimethyl-L-arginine + glyoxylate = 5-(3,3'-dimethylguanidino)-2-oxopentanoate + glycine</text>
        <dbReference type="Rhea" id="RHEA:77315"/>
        <dbReference type="ChEBI" id="CHEBI:36655"/>
        <dbReference type="ChEBI" id="CHEBI:57305"/>
        <dbReference type="ChEBI" id="CHEBI:197308"/>
        <dbReference type="ChEBI" id="CHEBI:197310"/>
    </reaction>
</comment>
<evidence type="ECO:0000256" key="10">
    <source>
        <dbReference type="ARBA" id="ARBA00039130"/>
    </source>
</evidence>
<evidence type="ECO:0000256" key="36">
    <source>
        <dbReference type="ARBA" id="ARBA00058068"/>
    </source>
</evidence>
<evidence type="ECO:0000256" key="22">
    <source>
        <dbReference type="ARBA" id="ARBA00043777"/>
    </source>
</evidence>
<dbReference type="EC" id="2.6.1.44" evidence="5"/>
<evidence type="ECO:0000256" key="12">
    <source>
        <dbReference type="ARBA" id="ARBA00041662"/>
    </source>
</evidence>
<evidence type="ECO:0000256" key="7">
    <source>
        <dbReference type="ARBA" id="ARBA00022679"/>
    </source>
</evidence>
<dbReference type="GO" id="GO:0005739">
    <property type="term" value="C:mitochondrion"/>
    <property type="evidence" value="ECO:0007669"/>
    <property type="project" value="UniProtKB-SubCell"/>
</dbReference>
<comment type="catalytic activity">
    <reaction evidence="19">
        <text>N(omega),N(omega)-dimethyl-L-arginine + oxaloacetate = 5-(3,3-dimethylguanidino)-2-oxopentanoate + L-aspartate</text>
        <dbReference type="Rhea" id="RHEA:77343"/>
        <dbReference type="ChEBI" id="CHEBI:16452"/>
        <dbReference type="ChEBI" id="CHEBI:29991"/>
        <dbReference type="ChEBI" id="CHEBI:58326"/>
        <dbReference type="ChEBI" id="CHEBI:197301"/>
    </reaction>
</comment>
<comment type="catalytic activity">
    <reaction evidence="24">
        <text>3-oxopropanoate + L-alanine = beta-alanine + pyruvate</text>
        <dbReference type="Rhea" id="RHEA:14077"/>
        <dbReference type="ChEBI" id="CHEBI:15361"/>
        <dbReference type="ChEBI" id="CHEBI:33190"/>
        <dbReference type="ChEBI" id="CHEBI:57966"/>
        <dbReference type="ChEBI" id="CHEBI:57972"/>
        <dbReference type="EC" id="2.6.1.18"/>
    </reaction>
    <physiologicalReaction direction="right-to-left" evidence="24">
        <dbReference type="Rhea" id="RHEA:14079"/>
    </physiologicalReaction>
</comment>
<comment type="catalytic activity">
    <reaction evidence="23">
        <text>N(omega),N('omega)-dimethyl-L-arginine + pyruvate = 5-(3,3'-dimethylguanidino)-2-oxopentanoate + L-alanine</text>
        <dbReference type="Rhea" id="RHEA:77307"/>
        <dbReference type="ChEBI" id="CHEBI:15361"/>
        <dbReference type="ChEBI" id="CHEBI:57972"/>
        <dbReference type="ChEBI" id="CHEBI:197308"/>
        <dbReference type="ChEBI" id="CHEBI:197310"/>
    </reaction>
</comment>
<comment type="catalytic activity">
    <reaction evidence="31">
        <text>2-oxohexanoate + N(omega),N(omega)-dimethyl-L-arginine = L-2-aminohexanoate + 5-(3,3-dimethylguanidino)-2-oxopentanoate</text>
        <dbReference type="Rhea" id="RHEA:77363"/>
        <dbReference type="ChEBI" id="CHEBI:35177"/>
        <dbReference type="ChEBI" id="CHEBI:58326"/>
        <dbReference type="ChEBI" id="CHEBI:58455"/>
        <dbReference type="ChEBI" id="CHEBI:197301"/>
    </reaction>
</comment>
<comment type="catalytic activity">
    <reaction evidence="22">
        <text>L-ornithine + pyruvate = 5-amino-2-oxopentanoate + L-alanine</text>
        <dbReference type="Rhea" id="RHEA:77327"/>
        <dbReference type="ChEBI" id="CHEBI:15361"/>
        <dbReference type="ChEBI" id="CHEBI:46911"/>
        <dbReference type="ChEBI" id="CHEBI:57972"/>
        <dbReference type="ChEBI" id="CHEBI:58802"/>
    </reaction>
</comment>
<sequence>RYLKRAYEAVQKRGGLAIADEVQTGFGRLGSHFWGFESQNALPDIVTMAKGIGNGFPLGAVVTTKAIADDFNRSLYFNTYGGNPLASVVGKAVLEVIEEEKLQENSAIVGDHFLRQLAALDEPAIGDVRGKGLMIGVELVDEQGKPLAAAKTAAIFEDTKLVLFSAVQFRCSSIPCEISSVVDY</sequence>
<comment type="catalytic activity">
    <reaction evidence="9">
        <text>glyoxylate + L-alanine = glycine + pyruvate</text>
        <dbReference type="Rhea" id="RHEA:24248"/>
        <dbReference type="ChEBI" id="CHEBI:15361"/>
        <dbReference type="ChEBI" id="CHEBI:36655"/>
        <dbReference type="ChEBI" id="CHEBI:57305"/>
        <dbReference type="ChEBI" id="CHEBI:57972"/>
        <dbReference type="EC" id="2.6.1.44"/>
    </reaction>
    <physiologicalReaction direction="left-to-right" evidence="9">
        <dbReference type="Rhea" id="RHEA:24249"/>
    </physiologicalReaction>
</comment>
<evidence type="ECO:0000256" key="27">
    <source>
        <dbReference type="ARBA" id="ARBA00044257"/>
    </source>
</evidence>
<evidence type="ECO:0000313" key="37">
    <source>
        <dbReference type="EnsemblMetazoa" id="CJA43230.1"/>
    </source>
</evidence>
<comment type="catalytic activity">
    <reaction evidence="20">
        <text>2-oxobutanoate + L-alanine = (2S)-2-aminobutanoate + pyruvate</text>
        <dbReference type="Rhea" id="RHEA:77355"/>
        <dbReference type="ChEBI" id="CHEBI:15361"/>
        <dbReference type="ChEBI" id="CHEBI:16763"/>
        <dbReference type="ChEBI" id="CHEBI:57972"/>
        <dbReference type="ChEBI" id="CHEBI:74359"/>
        <dbReference type="EC" id="2.6.1.44"/>
    </reaction>
</comment>
<comment type="catalytic activity">
    <reaction evidence="30">
        <text>L-ornithine + glyoxylate = 5-amino-2-oxopentanoate + glycine</text>
        <dbReference type="Rhea" id="RHEA:77331"/>
        <dbReference type="ChEBI" id="CHEBI:36655"/>
        <dbReference type="ChEBI" id="CHEBI:46911"/>
        <dbReference type="ChEBI" id="CHEBI:57305"/>
        <dbReference type="ChEBI" id="CHEBI:58802"/>
    </reaction>
</comment>
<dbReference type="GO" id="GO:0047305">
    <property type="term" value="F:(R)-3-amino-2-methylpropionate-pyruvate transaminase activity"/>
    <property type="evidence" value="ECO:0007669"/>
    <property type="project" value="UniProtKB-EC"/>
</dbReference>
<dbReference type="InterPro" id="IPR015424">
    <property type="entry name" value="PyrdxlP-dep_Trfase"/>
</dbReference>
<evidence type="ECO:0000256" key="9">
    <source>
        <dbReference type="ARBA" id="ARBA00033660"/>
    </source>
</evidence>
<name>A0A8R1IU07_CAEJA</name>
<accession>A0A8R1IU07</accession>
<comment type="catalytic activity">
    <reaction evidence="33">
        <text>N(omega)-methyl-L-arginine + glyoxylate = 5-(3-methylguanidino)-2-oxopentanoate + glycine</text>
        <dbReference type="Rhea" id="RHEA:77323"/>
        <dbReference type="ChEBI" id="CHEBI:36655"/>
        <dbReference type="ChEBI" id="CHEBI:57305"/>
        <dbReference type="ChEBI" id="CHEBI:114953"/>
        <dbReference type="ChEBI" id="CHEBI:197314"/>
    </reaction>
</comment>